<dbReference type="GO" id="GO:0016491">
    <property type="term" value="F:oxidoreductase activity"/>
    <property type="evidence" value="ECO:0007669"/>
    <property type="project" value="UniProtKB-KW"/>
</dbReference>
<dbReference type="SUPFAM" id="SSF51730">
    <property type="entry name" value="FAD-linked oxidoreductase"/>
    <property type="match status" value="1"/>
</dbReference>
<dbReference type="InterPro" id="IPR029041">
    <property type="entry name" value="FAD-linked_oxidoreductase-like"/>
</dbReference>
<reference evidence="2" key="2">
    <citation type="submission" date="2020-09" db="EMBL/GenBank/DDBJ databases">
        <authorList>
            <person name="Sun Q."/>
            <person name="Zhou Y."/>
        </authorList>
    </citation>
    <scope>NUCLEOTIDE SEQUENCE</scope>
    <source>
        <strain evidence="2">CGMCC 1.16012</strain>
    </source>
</reference>
<name>A0A917EP88_9RHOB</name>
<proteinExistence type="predicted"/>
<keyword evidence="3" id="KW-1185">Reference proteome</keyword>
<sequence>MKRLVSNLHYEVIPMKSLDQAISDLPRESTVSVTCSPVKGITATQEICDRLLDLGHHPIPHFAARKVESHAHTKALAEWVRSRELSDVFVVGGDAPEPAGPYARAYDFIRDFIDAGPTVRRLGVTGYPDGHPLIKADVIDEELILKATLLKEAQIDGWVSTQMCFDEGAIRSWISRIRADGVELPIHLGVAGIVDKARLMTLGTRLGIGASMRFLSRNRSAMFKLFAPGRFDPSDMVASFAADADQLGVDALHVFTFNAVDETRMWQAAILDRETSE</sequence>
<gene>
    <name evidence="2" type="ORF">GCM10011517_31770</name>
</gene>
<organism evidence="2 3">
    <name type="scientific">Actibacterium pelagium</name>
    <dbReference type="NCBI Taxonomy" id="2029103"/>
    <lineage>
        <taxon>Bacteria</taxon>
        <taxon>Pseudomonadati</taxon>
        <taxon>Pseudomonadota</taxon>
        <taxon>Alphaproteobacteria</taxon>
        <taxon>Rhodobacterales</taxon>
        <taxon>Roseobacteraceae</taxon>
        <taxon>Actibacterium</taxon>
    </lineage>
</organism>
<evidence type="ECO:0000256" key="1">
    <source>
        <dbReference type="ARBA" id="ARBA00023002"/>
    </source>
</evidence>
<dbReference type="RefSeq" id="WP_095595351.1">
    <property type="nucleotide sequence ID" value="NZ_BMKN01000003.1"/>
</dbReference>
<reference evidence="2" key="1">
    <citation type="journal article" date="2014" name="Int. J. Syst. Evol. Microbiol.">
        <title>Complete genome sequence of Corynebacterium casei LMG S-19264T (=DSM 44701T), isolated from a smear-ripened cheese.</title>
        <authorList>
            <consortium name="US DOE Joint Genome Institute (JGI-PGF)"/>
            <person name="Walter F."/>
            <person name="Albersmeier A."/>
            <person name="Kalinowski J."/>
            <person name="Ruckert C."/>
        </authorList>
    </citation>
    <scope>NUCLEOTIDE SEQUENCE</scope>
    <source>
        <strain evidence="2">CGMCC 1.16012</strain>
    </source>
</reference>
<dbReference type="OrthoDB" id="9812555at2"/>
<comment type="caution">
    <text evidence="2">The sequence shown here is derived from an EMBL/GenBank/DDBJ whole genome shotgun (WGS) entry which is preliminary data.</text>
</comment>
<dbReference type="Gene3D" id="3.20.20.220">
    <property type="match status" value="1"/>
</dbReference>
<dbReference type="Proteomes" id="UP000606730">
    <property type="component" value="Unassembled WGS sequence"/>
</dbReference>
<dbReference type="AlphaFoldDB" id="A0A917EP88"/>
<dbReference type="EMBL" id="BMKN01000003">
    <property type="protein sequence ID" value="GGE61784.1"/>
    <property type="molecule type" value="Genomic_DNA"/>
</dbReference>
<keyword evidence="1" id="KW-0560">Oxidoreductase</keyword>
<evidence type="ECO:0000313" key="2">
    <source>
        <dbReference type="EMBL" id="GGE61784.1"/>
    </source>
</evidence>
<protein>
    <submittedName>
        <fullName evidence="2">Methylenetetrahydrofolate reductase</fullName>
    </submittedName>
</protein>
<evidence type="ECO:0000313" key="3">
    <source>
        <dbReference type="Proteomes" id="UP000606730"/>
    </source>
</evidence>
<accession>A0A917EP88</accession>